<dbReference type="RefSeq" id="WP_092696346.1">
    <property type="nucleotide sequence ID" value="NZ_FOGU01000019.1"/>
</dbReference>
<proteinExistence type="predicted"/>
<dbReference type="SMART" id="SM00855">
    <property type="entry name" value="PGAM"/>
    <property type="match status" value="1"/>
</dbReference>
<dbReference type="InterPro" id="IPR013078">
    <property type="entry name" value="His_Pase_superF_clade-1"/>
</dbReference>
<reference evidence="1 2" key="1">
    <citation type="submission" date="2016-10" db="EMBL/GenBank/DDBJ databases">
        <authorList>
            <person name="de Groot N.N."/>
        </authorList>
    </citation>
    <scope>NUCLEOTIDE SEQUENCE [LARGE SCALE GENOMIC DNA]</scope>
    <source>
        <strain evidence="1 2">DSM 23042</strain>
    </source>
</reference>
<dbReference type="SUPFAM" id="SSF53254">
    <property type="entry name" value="Phosphoglycerate mutase-like"/>
    <property type="match status" value="1"/>
</dbReference>
<dbReference type="CDD" id="cd07067">
    <property type="entry name" value="HP_PGM_like"/>
    <property type="match status" value="1"/>
</dbReference>
<dbReference type="AlphaFoldDB" id="A0A1H9X6X4"/>
<evidence type="ECO:0000313" key="1">
    <source>
        <dbReference type="EMBL" id="SES41829.1"/>
    </source>
</evidence>
<dbReference type="EMBL" id="FOGU01000019">
    <property type="protein sequence ID" value="SES41829.1"/>
    <property type="molecule type" value="Genomic_DNA"/>
</dbReference>
<protein>
    <submittedName>
        <fullName evidence="1">Phosphohistidine phosphatase</fullName>
    </submittedName>
</protein>
<dbReference type="Pfam" id="PF00300">
    <property type="entry name" value="His_Phos_1"/>
    <property type="match status" value="1"/>
</dbReference>
<accession>A0A1H9X6X4</accession>
<dbReference type="Proteomes" id="UP000198885">
    <property type="component" value="Unassembled WGS sequence"/>
</dbReference>
<gene>
    <name evidence="1" type="ORF">SAMN04490244_11944</name>
</gene>
<sequence>MTRTLILTRHAKSDWGTPALPDHDRPLNARGQAAAPEIGAQIAARYMPDAALVSSARRAQETWAGLGLTGVEMTTDPSLYLAAPDRLLERLQRAEGACVLMIGHNPGFASFARQVLVTPPVHPSFAKFPTCATLVAAFDVDAWNEIRPGTGRAVDFVVPKDL</sequence>
<dbReference type="PANTHER" id="PTHR47623:SF1">
    <property type="entry name" value="OS09G0287300 PROTEIN"/>
    <property type="match status" value="1"/>
</dbReference>
<evidence type="ECO:0000313" key="2">
    <source>
        <dbReference type="Proteomes" id="UP000198885"/>
    </source>
</evidence>
<dbReference type="Gene3D" id="3.40.50.1240">
    <property type="entry name" value="Phosphoglycerate mutase-like"/>
    <property type="match status" value="1"/>
</dbReference>
<organism evidence="1 2">
    <name type="scientific">Tranquillimonas rosea</name>
    <dbReference type="NCBI Taxonomy" id="641238"/>
    <lineage>
        <taxon>Bacteria</taxon>
        <taxon>Pseudomonadati</taxon>
        <taxon>Pseudomonadota</taxon>
        <taxon>Alphaproteobacteria</taxon>
        <taxon>Rhodobacterales</taxon>
        <taxon>Roseobacteraceae</taxon>
        <taxon>Tranquillimonas</taxon>
    </lineage>
</organism>
<dbReference type="PANTHER" id="PTHR47623">
    <property type="entry name" value="OS09G0287300 PROTEIN"/>
    <property type="match status" value="1"/>
</dbReference>
<dbReference type="STRING" id="641238.SAMN04490244_11944"/>
<dbReference type="InterPro" id="IPR029033">
    <property type="entry name" value="His_PPase_superfam"/>
</dbReference>
<name>A0A1H9X6X4_9RHOB</name>
<keyword evidence="2" id="KW-1185">Reference proteome</keyword>
<dbReference type="OrthoDB" id="9810154at2"/>